<sequence length="265" mass="29031">MKTIFITGASTGLGKATAQLFQNKGWKVIATMRNPEAAADLATLENVTVLPLDVTNFDQIQSTVKQTLELTDVDLVFNNAGYGLMGPLEALSDDQIARQLNTNLLGVIRVTQAFIPYFREKNNGMFISTTSIGGLIAFPLNSIYHATKWALEGWSESMAFELNQFGIDIKTVSPGGIKTDFVSRSLDSASSPAYEEMIDSLFSKMGGMMEVASTPEQIAEVVYEAATDGKRNLRYVAGEDAKALYAQRLELGDEIFRDQLGKQFL</sequence>
<dbReference type="GO" id="GO:0016491">
    <property type="term" value="F:oxidoreductase activity"/>
    <property type="evidence" value="ECO:0007669"/>
    <property type="project" value="UniProtKB-KW"/>
</dbReference>
<evidence type="ECO:0000313" key="5">
    <source>
        <dbReference type="Proteomes" id="UP001260959"/>
    </source>
</evidence>
<evidence type="ECO:0000256" key="3">
    <source>
        <dbReference type="RuleBase" id="RU000363"/>
    </source>
</evidence>
<dbReference type="CDD" id="cd05374">
    <property type="entry name" value="17beta-HSD-like_SDR_c"/>
    <property type="match status" value="1"/>
</dbReference>
<dbReference type="PRINTS" id="PR00081">
    <property type="entry name" value="GDHRDH"/>
</dbReference>
<keyword evidence="2 4" id="KW-0560">Oxidoreductase</keyword>
<gene>
    <name evidence="4" type="ORF">REB14_19490</name>
</gene>
<dbReference type="Pfam" id="PF00106">
    <property type="entry name" value="adh_short"/>
    <property type="match status" value="1"/>
</dbReference>
<proteinExistence type="inferred from homology"/>
<dbReference type="Proteomes" id="UP001260959">
    <property type="component" value="Unassembled WGS sequence"/>
</dbReference>
<evidence type="ECO:0000256" key="2">
    <source>
        <dbReference type="ARBA" id="ARBA00023002"/>
    </source>
</evidence>
<comment type="caution">
    <text evidence="4">The sequence shown here is derived from an EMBL/GenBank/DDBJ whole genome shotgun (WGS) entry which is preliminary data.</text>
</comment>
<dbReference type="PANTHER" id="PTHR43976">
    <property type="entry name" value="SHORT CHAIN DEHYDROGENASE"/>
    <property type="match status" value="1"/>
</dbReference>
<accession>A0ABU1E9U8</accession>
<comment type="similarity">
    <text evidence="1 3">Belongs to the short-chain dehydrogenases/reductases (SDR) family.</text>
</comment>
<protein>
    <submittedName>
        <fullName evidence="4">SDR family oxidoreductase</fullName>
        <ecNumber evidence="4">1.1.-.-</ecNumber>
    </submittedName>
</protein>
<evidence type="ECO:0000256" key="1">
    <source>
        <dbReference type="ARBA" id="ARBA00006484"/>
    </source>
</evidence>
<dbReference type="EC" id="1.1.-.-" evidence="4"/>
<dbReference type="SUPFAM" id="SSF51735">
    <property type="entry name" value="NAD(P)-binding Rossmann-fold domains"/>
    <property type="match status" value="1"/>
</dbReference>
<reference evidence="4 5" key="1">
    <citation type="submission" date="2023-08" db="EMBL/GenBank/DDBJ databases">
        <authorList>
            <person name="Maltman C."/>
        </authorList>
    </citation>
    <scope>NUCLEOTIDE SEQUENCE [LARGE SCALE GENOMIC DNA]</scope>
    <source>
        <strain evidence="4 5">ES2</strain>
    </source>
</reference>
<dbReference type="PANTHER" id="PTHR43976:SF16">
    <property type="entry name" value="SHORT-CHAIN DEHYDROGENASE_REDUCTASE FAMILY PROTEIN"/>
    <property type="match status" value="1"/>
</dbReference>
<dbReference type="PRINTS" id="PR00080">
    <property type="entry name" value="SDRFAMILY"/>
</dbReference>
<dbReference type="InterPro" id="IPR051911">
    <property type="entry name" value="SDR_oxidoreductase"/>
</dbReference>
<dbReference type="Gene3D" id="3.40.50.720">
    <property type="entry name" value="NAD(P)-binding Rossmann-like Domain"/>
    <property type="match status" value="1"/>
</dbReference>
<dbReference type="RefSeq" id="WP_079241466.1">
    <property type="nucleotide sequence ID" value="NZ_JAVIXS010000020.1"/>
</dbReference>
<name>A0ABU1E9U8_9FLAO</name>
<evidence type="ECO:0000313" key="4">
    <source>
        <dbReference type="EMBL" id="MDR4954370.1"/>
    </source>
</evidence>
<keyword evidence="5" id="KW-1185">Reference proteome</keyword>
<organism evidence="4 5">
    <name type="scientific">Chryseobacterium metallicongregator</name>
    <dbReference type="NCBI Taxonomy" id="3073042"/>
    <lineage>
        <taxon>Bacteria</taxon>
        <taxon>Pseudomonadati</taxon>
        <taxon>Bacteroidota</taxon>
        <taxon>Flavobacteriia</taxon>
        <taxon>Flavobacteriales</taxon>
        <taxon>Weeksellaceae</taxon>
        <taxon>Chryseobacterium group</taxon>
        <taxon>Chryseobacterium</taxon>
    </lineage>
</organism>
<dbReference type="InterPro" id="IPR002347">
    <property type="entry name" value="SDR_fam"/>
</dbReference>
<dbReference type="EMBL" id="JAVIXS010000020">
    <property type="protein sequence ID" value="MDR4954370.1"/>
    <property type="molecule type" value="Genomic_DNA"/>
</dbReference>
<dbReference type="InterPro" id="IPR036291">
    <property type="entry name" value="NAD(P)-bd_dom_sf"/>
</dbReference>